<feature type="region of interest" description="Disordered" evidence="1">
    <location>
        <begin position="20"/>
        <end position="45"/>
    </location>
</feature>
<dbReference type="EMBL" id="CAJOBC010008583">
    <property type="protein sequence ID" value="CAF3965667.1"/>
    <property type="molecule type" value="Genomic_DNA"/>
</dbReference>
<proteinExistence type="predicted"/>
<accession>A0A814WER2</accession>
<name>A0A814WER2_9BILA</name>
<evidence type="ECO:0000313" key="2">
    <source>
        <dbReference type="EMBL" id="CAF1201260.1"/>
    </source>
</evidence>
<dbReference type="EMBL" id="CAJNOQ010008584">
    <property type="protein sequence ID" value="CAF1201260.1"/>
    <property type="molecule type" value="Genomic_DNA"/>
</dbReference>
<dbReference type="Proteomes" id="UP000663829">
    <property type="component" value="Unassembled WGS sequence"/>
</dbReference>
<keyword evidence="4" id="KW-1185">Reference proteome</keyword>
<protein>
    <submittedName>
        <fullName evidence="2">Uncharacterized protein</fullName>
    </submittedName>
</protein>
<gene>
    <name evidence="2" type="ORF">GPM918_LOCUS23733</name>
    <name evidence="3" type="ORF">SRO942_LOCUS23728</name>
</gene>
<evidence type="ECO:0000313" key="4">
    <source>
        <dbReference type="Proteomes" id="UP000663829"/>
    </source>
</evidence>
<organism evidence="2 4">
    <name type="scientific">Didymodactylos carnosus</name>
    <dbReference type="NCBI Taxonomy" id="1234261"/>
    <lineage>
        <taxon>Eukaryota</taxon>
        <taxon>Metazoa</taxon>
        <taxon>Spiralia</taxon>
        <taxon>Gnathifera</taxon>
        <taxon>Rotifera</taxon>
        <taxon>Eurotatoria</taxon>
        <taxon>Bdelloidea</taxon>
        <taxon>Philodinida</taxon>
        <taxon>Philodinidae</taxon>
        <taxon>Didymodactylos</taxon>
    </lineage>
</organism>
<reference evidence="2" key="1">
    <citation type="submission" date="2021-02" db="EMBL/GenBank/DDBJ databases">
        <authorList>
            <person name="Nowell W R."/>
        </authorList>
    </citation>
    <scope>NUCLEOTIDE SEQUENCE</scope>
</reference>
<feature type="non-terminal residue" evidence="2">
    <location>
        <position position="264"/>
    </location>
</feature>
<comment type="caution">
    <text evidence="2">The sequence shown here is derived from an EMBL/GenBank/DDBJ whole genome shotgun (WGS) entry which is preliminary data.</text>
</comment>
<dbReference type="Proteomes" id="UP000681722">
    <property type="component" value="Unassembled WGS sequence"/>
</dbReference>
<sequence>MDPKSRRQAQLSVINQIRLSGQSLNDESEESLEDEQGKMGVKAKPDTEPINFGDKIILNDLMDVFELCKAKCGLKQLSCLLYMTLRHLGIKWRDCNAFMTEVGAFTSETARKWTELFISGDSEEFNSENRCNKQFGDFYDYFPDIEIEAKLFTLNRCSQKNADFNASDLANFVDQKFYEVSNITKSADNGLIRSISSCRLDLRRWGAKFDKNSQRPYFEGHERSDVVEHRARFIDYFLDRKDYYYTISEGDNPKWIMPTQQPPC</sequence>
<dbReference type="AlphaFoldDB" id="A0A814WER2"/>
<evidence type="ECO:0000256" key="1">
    <source>
        <dbReference type="SAM" id="MobiDB-lite"/>
    </source>
</evidence>
<evidence type="ECO:0000313" key="3">
    <source>
        <dbReference type="EMBL" id="CAF3965667.1"/>
    </source>
</evidence>